<keyword evidence="1" id="KW-1133">Transmembrane helix</keyword>
<accession>A0A4Q9DRB4</accession>
<feature type="transmembrane region" description="Helical" evidence="1">
    <location>
        <begin position="55"/>
        <end position="76"/>
    </location>
</feature>
<name>A0A4Q9DRB4_9BACL</name>
<comment type="caution">
    <text evidence="2">The sequence shown here is derived from an EMBL/GenBank/DDBJ whole genome shotgun (WGS) entry which is preliminary data.</text>
</comment>
<evidence type="ECO:0000256" key="1">
    <source>
        <dbReference type="SAM" id="Phobius"/>
    </source>
</evidence>
<dbReference type="AlphaFoldDB" id="A0A4Q9DRB4"/>
<proteinExistence type="predicted"/>
<gene>
    <name evidence="2" type="ORF">EYB31_18475</name>
</gene>
<dbReference type="Proteomes" id="UP000293142">
    <property type="component" value="Unassembled WGS sequence"/>
</dbReference>
<keyword evidence="1" id="KW-0472">Membrane</keyword>
<evidence type="ECO:0000313" key="2">
    <source>
        <dbReference type="EMBL" id="TBL77454.1"/>
    </source>
</evidence>
<evidence type="ECO:0000313" key="3">
    <source>
        <dbReference type="Proteomes" id="UP000293142"/>
    </source>
</evidence>
<keyword evidence="3" id="KW-1185">Reference proteome</keyword>
<reference evidence="2 3" key="1">
    <citation type="submission" date="2019-02" db="EMBL/GenBank/DDBJ databases">
        <title>Paenibacillus sp. nov., isolated from surface-sterilized tissue of Thalictrum simplex L.</title>
        <authorList>
            <person name="Tuo L."/>
        </authorList>
    </citation>
    <scope>NUCLEOTIDE SEQUENCE [LARGE SCALE GENOMIC DNA]</scope>
    <source>
        <strain evidence="2 3">N2SHLJ1</strain>
    </source>
</reference>
<dbReference type="RefSeq" id="WP_131014845.1">
    <property type="nucleotide sequence ID" value="NZ_SIRE01000012.1"/>
</dbReference>
<protein>
    <submittedName>
        <fullName evidence="2">Uncharacterized protein</fullName>
    </submittedName>
</protein>
<organism evidence="2 3">
    <name type="scientific">Paenibacillus thalictri</name>
    <dbReference type="NCBI Taxonomy" id="2527873"/>
    <lineage>
        <taxon>Bacteria</taxon>
        <taxon>Bacillati</taxon>
        <taxon>Bacillota</taxon>
        <taxon>Bacilli</taxon>
        <taxon>Bacillales</taxon>
        <taxon>Paenibacillaceae</taxon>
        <taxon>Paenibacillus</taxon>
    </lineage>
</organism>
<feature type="transmembrane region" description="Helical" evidence="1">
    <location>
        <begin position="29"/>
        <end position="49"/>
    </location>
</feature>
<dbReference type="OrthoDB" id="2622240at2"/>
<feature type="transmembrane region" description="Helical" evidence="1">
    <location>
        <begin position="6"/>
        <end position="22"/>
    </location>
</feature>
<keyword evidence="1" id="KW-0812">Transmembrane</keyword>
<dbReference type="EMBL" id="SIRE01000012">
    <property type="protein sequence ID" value="TBL77454.1"/>
    <property type="molecule type" value="Genomic_DNA"/>
</dbReference>
<sequence>MGRFTLICTVIGAVLCLAHYIWHDSDPMYLLFYMLSVPAWFAPAFINVVTVNIVYVYLLTVLSWAIIGFFIDLFAVQVSRRRAR</sequence>